<dbReference type="RefSeq" id="WP_110838478.1">
    <property type="nucleotide sequence ID" value="NZ_QJVJ01000001.1"/>
</dbReference>
<dbReference type="InterPro" id="IPR006140">
    <property type="entry name" value="D-isomer_DH_NAD-bd"/>
</dbReference>
<dbReference type="AlphaFoldDB" id="A0A2V5KCZ9"/>
<dbReference type="CDD" id="cd12167">
    <property type="entry name" value="2-Hacid_dh_8"/>
    <property type="match status" value="1"/>
</dbReference>
<sequence>MKRIALIPGSDIWQGIFTAKHLDRLRQFGELIVNSSPGKPSKERVAEMIRDADIAITSWGCPAFDAEVLREASRLKLVAHAAGTVKYVVTPELIDRGIRVSSANEALGIGVAETALGLTIASLKRMWQLSQSTRQGLWEEGKELIRELYGLTIGVVGAGKAGRHYIRLLRQFEVDILLYDPIVSEEQAAVLGCRKVEFAELLDMSDVISIHAPSIPETDRMFNRQAFSRMKDDAVLINTARGSLIDEDDLAAELAKGRFTACIDVTDQEPPSADHPFRTLPNVILIPHIAGAVNNGKQRMGRHAVEEVGRFLAGQPLEGEVDLRNLHVLA</sequence>
<keyword evidence="8" id="KW-1185">Reference proteome</keyword>
<proteinExistence type="inferred from homology"/>
<reference evidence="7 8" key="1">
    <citation type="submission" date="2018-05" db="EMBL/GenBank/DDBJ databases">
        <title>Paenibacillus flagellatus sp. nov., isolated from selenium mineral soil.</title>
        <authorList>
            <person name="Dai X."/>
        </authorList>
    </citation>
    <scope>NUCLEOTIDE SEQUENCE [LARGE SCALE GENOMIC DNA]</scope>
    <source>
        <strain evidence="7 8">DXL2</strain>
    </source>
</reference>
<evidence type="ECO:0000256" key="4">
    <source>
        <dbReference type="RuleBase" id="RU003719"/>
    </source>
</evidence>
<accession>A0A2V5KCZ9</accession>
<dbReference type="InterPro" id="IPR050857">
    <property type="entry name" value="D-2-hydroxyacid_DH"/>
</dbReference>
<evidence type="ECO:0000256" key="1">
    <source>
        <dbReference type="ARBA" id="ARBA00005854"/>
    </source>
</evidence>
<gene>
    <name evidence="7" type="ORF">DLM86_03095</name>
</gene>
<name>A0A2V5KCZ9_9BACL</name>
<keyword evidence="3" id="KW-0520">NAD</keyword>
<dbReference type="GO" id="GO:0051287">
    <property type="term" value="F:NAD binding"/>
    <property type="evidence" value="ECO:0007669"/>
    <property type="project" value="InterPro"/>
</dbReference>
<evidence type="ECO:0000313" key="7">
    <source>
        <dbReference type="EMBL" id="PYI57438.1"/>
    </source>
</evidence>
<dbReference type="Gene3D" id="3.40.50.720">
    <property type="entry name" value="NAD(P)-binding Rossmann-like Domain"/>
    <property type="match status" value="2"/>
</dbReference>
<evidence type="ECO:0000256" key="3">
    <source>
        <dbReference type="ARBA" id="ARBA00023027"/>
    </source>
</evidence>
<dbReference type="SUPFAM" id="SSF51735">
    <property type="entry name" value="NAD(P)-binding Rossmann-fold domains"/>
    <property type="match status" value="1"/>
</dbReference>
<dbReference type="GO" id="GO:0016616">
    <property type="term" value="F:oxidoreductase activity, acting on the CH-OH group of donors, NAD or NADP as acceptor"/>
    <property type="evidence" value="ECO:0007669"/>
    <property type="project" value="InterPro"/>
</dbReference>
<keyword evidence="2 4" id="KW-0560">Oxidoreductase</keyword>
<feature type="domain" description="D-isomer specific 2-hydroxyacid dehydrogenase catalytic" evidence="5">
    <location>
        <begin position="20"/>
        <end position="321"/>
    </location>
</feature>
<dbReference type="InterPro" id="IPR029753">
    <property type="entry name" value="D-isomer_DH_CS"/>
</dbReference>
<dbReference type="Pfam" id="PF02826">
    <property type="entry name" value="2-Hacid_dh_C"/>
    <property type="match status" value="1"/>
</dbReference>
<comment type="similarity">
    <text evidence="1 4">Belongs to the D-isomer specific 2-hydroxyacid dehydrogenase family.</text>
</comment>
<organism evidence="7 8">
    <name type="scientific">Paenibacillus flagellatus</name>
    <dbReference type="NCBI Taxonomy" id="2211139"/>
    <lineage>
        <taxon>Bacteria</taxon>
        <taxon>Bacillati</taxon>
        <taxon>Bacillota</taxon>
        <taxon>Bacilli</taxon>
        <taxon>Bacillales</taxon>
        <taxon>Paenibacillaceae</taxon>
        <taxon>Paenibacillus</taxon>
    </lineage>
</organism>
<dbReference type="Pfam" id="PF00389">
    <property type="entry name" value="2-Hacid_dh"/>
    <property type="match status" value="1"/>
</dbReference>
<dbReference type="EMBL" id="QJVJ01000001">
    <property type="protein sequence ID" value="PYI57438.1"/>
    <property type="molecule type" value="Genomic_DNA"/>
</dbReference>
<dbReference type="InterPro" id="IPR036291">
    <property type="entry name" value="NAD(P)-bd_dom_sf"/>
</dbReference>
<dbReference type="Proteomes" id="UP000247476">
    <property type="component" value="Unassembled WGS sequence"/>
</dbReference>
<dbReference type="PROSITE" id="PS00670">
    <property type="entry name" value="D_2_HYDROXYACID_DH_2"/>
    <property type="match status" value="1"/>
</dbReference>
<dbReference type="PANTHER" id="PTHR42789">
    <property type="entry name" value="D-ISOMER SPECIFIC 2-HYDROXYACID DEHYDROGENASE FAMILY PROTEIN (AFU_ORTHOLOGUE AFUA_6G10090)"/>
    <property type="match status" value="1"/>
</dbReference>
<dbReference type="PROSITE" id="PS00671">
    <property type="entry name" value="D_2_HYDROXYACID_DH_3"/>
    <property type="match status" value="1"/>
</dbReference>
<evidence type="ECO:0000256" key="2">
    <source>
        <dbReference type="ARBA" id="ARBA00023002"/>
    </source>
</evidence>
<dbReference type="SUPFAM" id="SSF52283">
    <property type="entry name" value="Formate/glycerate dehydrogenase catalytic domain-like"/>
    <property type="match status" value="1"/>
</dbReference>
<comment type="caution">
    <text evidence="7">The sequence shown here is derived from an EMBL/GenBank/DDBJ whole genome shotgun (WGS) entry which is preliminary data.</text>
</comment>
<dbReference type="OrthoDB" id="9805416at2"/>
<feature type="domain" description="D-isomer specific 2-hydroxyacid dehydrogenase NAD-binding" evidence="6">
    <location>
        <begin position="117"/>
        <end position="290"/>
    </location>
</feature>
<evidence type="ECO:0000259" key="6">
    <source>
        <dbReference type="Pfam" id="PF02826"/>
    </source>
</evidence>
<protein>
    <submittedName>
        <fullName evidence="7">Hydroxyacid dehydrogenase</fullName>
    </submittedName>
</protein>
<dbReference type="InterPro" id="IPR006139">
    <property type="entry name" value="D-isomer_2_OHA_DH_cat_dom"/>
</dbReference>
<dbReference type="PANTHER" id="PTHR42789:SF1">
    <property type="entry name" value="D-ISOMER SPECIFIC 2-HYDROXYACID DEHYDROGENASE FAMILY PROTEIN (AFU_ORTHOLOGUE AFUA_6G10090)"/>
    <property type="match status" value="1"/>
</dbReference>
<evidence type="ECO:0000259" key="5">
    <source>
        <dbReference type="Pfam" id="PF00389"/>
    </source>
</evidence>
<evidence type="ECO:0000313" key="8">
    <source>
        <dbReference type="Proteomes" id="UP000247476"/>
    </source>
</evidence>